<keyword evidence="1" id="KW-0472">Membrane</keyword>
<dbReference type="InterPro" id="IPR010406">
    <property type="entry name" value="DUF1003"/>
</dbReference>
<proteinExistence type="predicted"/>
<name>A0A1H8XFY3_9FIRM</name>
<feature type="transmembrane region" description="Helical" evidence="1">
    <location>
        <begin position="50"/>
        <end position="68"/>
    </location>
</feature>
<evidence type="ECO:0000313" key="3">
    <source>
        <dbReference type="Proteomes" id="UP000198847"/>
    </source>
</evidence>
<keyword evidence="1" id="KW-0812">Transmembrane</keyword>
<dbReference type="Pfam" id="PF06210">
    <property type="entry name" value="DUF1003"/>
    <property type="match status" value="1"/>
</dbReference>
<sequence length="172" mass="19630">MAVNQWQGPAATYKHKGHIIKNVNHEFSEQITGGQRVADLVAKLVGSWPFIIYQSAIIIIWMGANAYLTYMAGTNPDFFASWDPYPFILLNLVLSFQAAYTGPVVMMSQNRQAEKDRLMADQDYQINKKAEEEIKVVMEHLVHQDALMQELLTRLEVMEQRILNKGEQVTGE</sequence>
<dbReference type="RefSeq" id="WP_091749918.1">
    <property type="nucleotide sequence ID" value="NZ_FODY01000023.1"/>
</dbReference>
<dbReference type="OrthoDB" id="9795736at2"/>
<gene>
    <name evidence="2" type="ORF">SAMN04490178_12364</name>
</gene>
<reference evidence="2 3" key="1">
    <citation type="submission" date="2016-10" db="EMBL/GenBank/DDBJ databases">
        <authorList>
            <person name="de Groot N.N."/>
        </authorList>
    </citation>
    <scope>NUCLEOTIDE SEQUENCE [LARGE SCALE GENOMIC DNA]</scope>
    <source>
        <strain evidence="2 3">DSM 13305</strain>
    </source>
</reference>
<keyword evidence="1" id="KW-1133">Transmembrane helix</keyword>
<accession>A0A1H8XFY3</accession>
<evidence type="ECO:0000313" key="2">
    <source>
        <dbReference type="EMBL" id="SEP38934.1"/>
    </source>
</evidence>
<organism evidence="2 3">
    <name type="scientific">Propionispora vibrioides</name>
    <dbReference type="NCBI Taxonomy" id="112903"/>
    <lineage>
        <taxon>Bacteria</taxon>
        <taxon>Bacillati</taxon>
        <taxon>Bacillota</taxon>
        <taxon>Negativicutes</taxon>
        <taxon>Selenomonadales</taxon>
        <taxon>Sporomusaceae</taxon>
        <taxon>Propionispora</taxon>
    </lineage>
</organism>
<protein>
    <submittedName>
        <fullName evidence="2">Uncharacterized membrane protein</fullName>
    </submittedName>
</protein>
<keyword evidence="3" id="KW-1185">Reference proteome</keyword>
<evidence type="ECO:0000256" key="1">
    <source>
        <dbReference type="SAM" id="Phobius"/>
    </source>
</evidence>
<dbReference type="PANTHER" id="PTHR41386:SF1">
    <property type="entry name" value="MEMBRANE PROTEIN"/>
    <property type="match status" value="1"/>
</dbReference>
<dbReference type="EMBL" id="FODY01000023">
    <property type="protein sequence ID" value="SEP38934.1"/>
    <property type="molecule type" value="Genomic_DNA"/>
</dbReference>
<dbReference type="STRING" id="112903.SAMN04490178_12364"/>
<dbReference type="PANTHER" id="PTHR41386">
    <property type="entry name" value="INTEGRAL MEMBRANE PROTEIN-RELATED"/>
    <property type="match status" value="1"/>
</dbReference>
<dbReference type="AlphaFoldDB" id="A0A1H8XFY3"/>
<dbReference type="Proteomes" id="UP000198847">
    <property type="component" value="Unassembled WGS sequence"/>
</dbReference>
<feature type="transmembrane region" description="Helical" evidence="1">
    <location>
        <begin position="88"/>
        <end position="107"/>
    </location>
</feature>